<feature type="domain" description="Nitroreductase" evidence="4">
    <location>
        <begin position="18"/>
        <end position="60"/>
    </location>
</feature>
<proteinExistence type="inferred from homology"/>
<name>A0ABZ0VZW5_9BACT</name>
<reference evidence="5 6" key="1">
    <citation type="submission" date="2023-12" db="EMBL/GenBank/DDBJ databases">
        <title>Genome sequencing and assembly of bacterial species from a model synthetic community.</title>
        <authorList>
            <person name="Hogle S.L."/>
        </authorList>
    </citation>
    <scope>NUCLEOTIDE SEQUENCE [LARGE SCALE GENOMIC DNA]</scope>
    <source>
        <strain evidence="5 6">HAMBI_3031</strain>
    </source>
</reference>
<protein>
    <submittedName>
        <fullName evidence="5">Nitroreductase family protein</fullName>
    </submittedName>
</protein>
<evidence type="ECO:0000256" key="2">
    <source>
        <dbReference type="ARBA" id="ARBA00023002"/>
    </source>
</evidence>
<organism evidence="5 6">
    <name type="scientific">Niabella yanshanensis</name>
    <dbReference type="NCBI Taxonomy" id="577386"/>
    <lineage>
        <taxon>Bacteria</taxon>
        <taxon>Pseudomonadati</taxon>
        <taxon>Bacteroidota</taxon>
        <taxon>Chitinophagia</taxon>
        <taxon>Chitinophagales</taxon>
        <taxon>Chitinophagaceae</taxon>
        <taxon>Niabella</taxon>
    </lineage>
</organism>
<feature type="domain" description="Nitroreductase" evidence="4">
    <location>
        <begin position="77"/>
        <end position="161"/>
    </location>
</feature>
<keyword evidence="6" id="KW-1185">Reference proteome</keyword>
<evidence type="ECO:0000256" key="1">
    <source>
        <dbReference type="ARBA" id="ARBA00007118"/>
    </source>
</evidence>
<dbReference type="InterPro" id="IPR000415">
    <property type="entry name" value="Nitroreductase-like"/>
</dbReference>
<feature type="region of interest" description="Disordered" evidence="3">
    <location>
        <begin position="167"/>
        <end position="192"/>
    </location>
</feature>
<evidence type="ECO:0000313" key="5">
    <source>
        <dbReference type="EMBL" id="WQD36487.1"/>
    </source>
</evidence>
<comment type="similarity">
    <text evidence="1">Belongs to the nitroreductase family.</text>
</comment>
<gene>
    <name evidence="5" type="ORF">U0035_12500</name>
</gene>
<accession>A0ABZ0VZW5</accession>
<dbReference type="SUPFAM" id="SSF55469">
    <property type="entry name" value="FMN-dependent nitroreductase-like"/>
    <property type="match status" value="1"/>
</dbReference>
<keyword evidence="2" id="KW-0560">Oxidoreductase</keyword>
<dbReference type="InterPro" id="IPR029479">
    <property type="entry name" value="Nitroreductase"/>
</dbReference>
<evidence type="ECO:0000256" key="3">
    <source>
        <dbReference type="SAM" id="MobiDB-lite"/>
    </source>
</evidence>
<dbReference type="PANTHER" id="PTHR43673">
    <property type="entry name" value="NAD(P)H NITROREDUCTASE YDGI-RELATED"/>
    <property type="match status" value="1"/>
</dbReference>
<evidence type="ECO:0000313" key="6">
    <source>
        <dbReference type="Proteomes" id="UP001325680"/>
    </source>
</evidence>
<dbReference type="Pfam" id="PF00881">
    <property type="entry name" value="Nitroreductase"/>
    <property type="match status" value="2"/>
</dbReference>
<evidence type="ECO:0000259" key="4">
    <source>
        <dbReference type="Pfam" id="PF00881"/>
    </source>
</evidence>
<dbReference type="EMBL" id="CP139960">
    <property type="protein sequence ID" value="WQD36487.1"/>
    <property type="molecule type" value="Genomic_DNA"/>
</dbReference>
<dbReference type="RefSeq" id="WP_162817797.1">
    <property type="nucleotide sequence ID" value="NZ_CP139960.1"/>
</dbReference>
<dbReference type="CDD" id="cd02138">
    <property type="entry name" value="TdsD-like"/>
    <property type="match status" value="1"/>
</dbReference>
<dbReference type="Proteomes" id="UP001325680">
    <property type="component" value="Chromosome"/>
</dbReference>
<dbReference type="Gene3D" id="3.40.109.10">
    <property type="entry name" value="NADH Oxidase"/>
    <property type="match status" value="1"/>
</dbReference>
<sequence>MKNHIKTAQTEFPVLELIQQRWSPRAFADQPVSETDIHTILEAGSWAASSSNEQPWKYVYAMKGTPGFETLWNCLMEGNQGWTKHAAVLMVAIARKKFTRNGKDNVHAEHDLGMSNASMFLQAVSMDIYPHPMGGFFPDKVQEALSLPDDEKPVCMIAWGYPSNPEMLDEKNKQSEMQPRNRKHFSEFSRKI</sequence>
<dbReference type="PANTHER" id="PTHR43673:SF10">
    <property type="entry name" value="NADH DEHYDROGENASE_NAD(P)H NITROREDUCTASE XCC3605-RELATED"/>
    <property type="match status" value="1"/>
</dbReference>